<dbReference type="EMBL" id="LGFT01000007">
    <property type="protein sequence ID" value="KUK45220.1"/>
    <property type="molecule type" value="Genomic_DNA"/>
</dbReference>
<dbReference type="EMBL" id="LGHB01000002">
    <property type="protein sequence ID" value="KUK97525.1"/>
    <property type="molecule type" value="Genomic_DNA"/>
</dbReference>
<evidence type="ECO:0000313" key="2">
    <source>
        <dbReference type="EMBL" id="KUK97525.1"/>
    </source>
</evidence>
<evidence type="ECO:0000313" key="1">
    <source>
        <dbReference type="EMBL" id="KUK45220.1"/>
    </source>
</evidence>
<gene>
    <name evidence="1" type="ORF">XD72_0469</name>
    <name evidence="2" type="ORF">XE07_0355</name>
</gene>
<evidence type="ECO:0000313" key="4">
    <source>
        <dbReference type="Proteomes" id="UP000057043"/>
    </source>
</evidence>
<accession>A0A117LG28</accession>
<dbReference type="Proteomes" id="UP000057043">
    <property type="component" value="Unassembled WGS sequence"/>
</dbReference>
<name>A0A117LG28_9EURY</name>
<dbReference type="AlphaFoldDB" id="A0A117LG28"/>
<comment type="caution">
    <text evidence="1">The sequence shown here is derived from an EMBL/GenBank/DDBJ whole genome shotgun (WGS) entry which is preliminary data.</text>
</comment>
<organism evidence="1 4">
    <name type="scientific">Methanothrix harundinacea</name>
    <dbReference type="NCBI Taxonomy" id="301375"/>
    <lineage>
        <taxon>Archaea</taxon>
        <taxon>Methanobacteriati</taxon>
        <taxon>Methanobacteriota</taxon>
        <taxon>Stenosarchaea group</taxon>
        <taxon>Methanomicrobia</taxon>
        <taxon>Methanotrichales</taxon>
        <taxon>Methanotrichaceae</taxon>
        <taxon>Methanothrix</taxon>
    </lineage>
</organism>
<proteinExistence type="predicted"/>
<reference evidence="3 4" key="2">
    <citation type="journal article" date="2015" name="MBio">
        <title>Genome-Resolved Metagenomic Analysis Reveals Roles for Candidate Phyla and Other Microbial Community Members in Biogeochemical Transformations in Oil Reservoirs.</title>
        <authorList>
            <person name="Hu P."/>
            <person name="Tom L."/>
            <person name="Singh A."/>
            <person name="Thomas B.C."/>
            <person name="Baker B.J."/>
            <person name="Piceno Y.M."/>
            <person name="Andersen G.L."/>
            <person name="Banfield J.F."/>
        </authorList>
    </citation>
    <scope>NUCLEOTIDE SEQUENCE [LARGE SCALE GENOMIC DNA]</scope>
    <source>
        <strain evidence="1">57_489</strain>
    </source>
</reference>
<evidence type="ECO:0000313" key="3">
    <source>
        <dbReference type="Proteomes" id="UP000053961"/>
    </source>
</evidence>
<dbReference type="Proteomes" id="UP000053961">
    <property type="component" value="Unassembled WGS sequence"/>
</dbReference>
<reference evidence="2" key="1">
    <citation type="journal article" date="2015" name="MBio">
        <title>Genome-resolved metagenomic analysis reveals roles for candidate phyla and other microbial community members in biogeochemical transformations in oil reservoirs.</title>
        <authorList>
            <person name="Hu P."/>
            <person name="Tom L."/>
            <person name="Singh A."/>
            <person name="Thomas B.C."/>
            <person name="Baker B.J."/>
            <person name="Piceno Y.M."/>
            <person name="Andersen G.L."/>
            <person name="Banfield J.F."/>
        </authorList>
    </citation>
    <scope>NUCLEOTIDE SEQUENCE [LARGE SCALE GENOMIC DNA]</scope>
    <source>
        <strain evidence="2">56_747</strain>
    </source>
</reference>
<protein>
    <submittedName>
        <fullName evidence="1">Uncharacterized protein</fullName>
    </submittedName>
</protein>
<sequence length="103" mass="11448">MGTPAINSILIVRTFWLELASPPSRAALIGRIISAVPELTPQIARPIDLRAPSNRRRRERGPKARDRDASAIIWIFRNPLKVSDLNLIPVVEFVSLTSLEVAV</sequence>